<dbReference type="EMBL" id="MTSE01000010">
    <property type="protein sequence ID" value="OUJ72413.1"/>
    <property type="molecule type" value="Genomic_DNA"/>
</dbReference>
<comment type="caution">
    <text evidence="1">The sequence shown here is derived from an EMBL/GenBank/DDBJ whole genome shotgun (WGS) entry which is preliminary data.</text>
</comment>
<keyword evidence="2" id="KW-1185">Reference proteome</keyword>
<dbReference type="Gene3D" id="2.60.40.10">
    <property type="entry name" value="Immunoglobulins"/>
    <property type="match status" value="2"/>
</dbReference>
<organism evidence="1 2">
    <name type="scientific">Hymenobacter crusticola</name>
    <dbReference type="NCBI Taxonomy" id="1770526"/>
    <lineage>
        <taxon>Bacteria</taxon>
        <taxon>Pseudomonadati</taxon>
        <taxon>Bacteroidota</taxon>
        <taxon>Cytophagia</taxon>
        <taxon>Cytophagales</taxon>
        <taxon>Hymenobacteraceae</taxon>
        <taxon>Hymenobacter</taxon>
    </lineage>
</organism>
<evidence type="ECO:0008006" key="3">
    <source>
        <dbReference type="Google" id="ProtNLM"/>
    </source>
</evidence>
<gene>
    <name evidence="1" type="ORF">BXP70_17755</name>
</gene>
<dbReference type="AlphaFoldDB" id="A0A243WAB7"/>
<name>A0A243WAB7_9BACT</name>
<proteinExistence type="predicted"/>
<sequence>MLLLARNTQASHLRAGDIQAKVDTTAGRNPRRIFFKMILYTDNAPSSVRQPTATIFFGDGTSSGVDAIKRSTADPIRVSNTTDLNIYYFEHTYNAVGTYTVSFIGENRNRDILNIPDSFNRSFYISTTIVIDPALGFNRAPILTAPAIDRAGRNQVFLHNPAAFDADGDSLSFQLVRCQYVPEGIEGTASPTGNNRPNNQVCPGYTFPDDPAFGGTSVLYNGPPSDPGGNAVRFSQDVRTGQIVWNAPFRLGYYNAAFVVSEWRRVAGAPARRIGQVIRDMQIIVENNENLRPLLKIPNDTCVVAGTTVTRTITATDPDRNPVTIFAYSGIIPPATFRQTAAGPPTARGTFTWTPNCNNIASEPTQIVFKAQDTPTSGSPLIDERGWRITVIGPAPTGLTAQQNATIPPSVTLRWNRYLADCVGRDGIQLLIFRKEGCTNFTPSACETGLPASLGYVQVGSVAKDTQQFTDTQGLERGKSYSYRIYATFPLPGGGASLASQEVCVPIQGKSALLKNVTVDQTSTTAGAITVRWTAPKTGPNIPGGFPTPNSYRLSRAVGQGTTNFTSVFTTSNLADTSYVDTGLNTQSNAYTYRLEFFVGGIPGQAGVQSESTQPASSVRLTAVANQTATQVNLTWTYAVPWTNAGRPTLVFRRNPGSNTFVQIASVTGGATGGSYVDQGSATAPLQKGETYCYYVQTEGGYGLPGNSYLNTLINLSQQQCVVLAAIPCPPVLRLVNNCDSLNAVVSSRSGVFPRPGETYTNFLRWTLDTNAPAGCVTDIAYYRIFSRAANETQMSLRDSTRTPGVTSYDDKGLLSQAVCYQVQAVDVRGQRSALSAEVCADNCQLFVLPNIFTPNGDGINDTFRPKV</sequence>
<evidence type="ECO:0000313" key="2">
    <source>
        <dbReference type="Proteomes" id="UP000194873"/>
    </source>
</evidence>
<reference evidence="1 2" key="1">
    <citation type="submission" date="2017-01" db="EMBL/GenBank/DDBJ databases">
        <title>A new Hymenobacter.</title>
        <authorList>
            <person name="Liang Y."/>
            <person name="Feng F."/>
        </authorList>
    </citation>
    <scope>NUCLEOTIDE SEQUENCE [LARGE SCALE GENOMIC DNA]</scope>
    <source>
        <strain evidence="1">MIMBbqt21</strain>
    </source>
</reference>
<accession>A0A243WAB7</accession>
<evidence type="ECO:0000313" key="1">
    <source>
        <dbReference type="EMBL" id="OUJ72413.1"/>
    </source>
</evidence>
<feature type="non-terminal residue" evidence="1">
    <location>
        <position position="868"/>
    </location>
</feature>
<dbReference type="Proteomes" id="UP000194873">
    <property type="component" value="Unassembled WGS sequence"/>
</dbReference>
<dbReference type="InterPro" id="IPR013783">
    <property type="entry name" value="Ig-like_fold"/>
</dbReference>
<protein>
    <recommendedName>
        <fullName evidence="3">Gliding motility-associated C-terminal domain-containing protein</fullName>
    </recommendedName>
</protein>